<comment type="caution">
    <text evidence="11">The sequence shown here is derived from an EMBL/GenBank/DDBJ whole genome shotgun (WGS) entry which is preliminary data.</text>
</comment>
<feature type="domain" description="Peptidase M12B" evidence="10">
    <location>
        <begin position="81"/>
        <end position="303"/>
    </location>
</feature>
<comment type="caution">
    <text evidence="8">Lacks conserved residue(s) required for the propagation of feature annotation.</text>
</comment>
<protein>
    <submittedName>
        <fullName evidence="11">A disintegrin and metalloproteinase with thrombospondin motifs 16</fullName>
    </submittedName>
</protein>
<evidence type="ECO:0000313" key="12">
    <source>
        <dbReference type="Proteomes" id="UP000735302"/>
    </source>
</evidence>
<proteinExistence type="predicted"/>
<gene>
    <name evidence="11" type="ORF">PoB_003831300</name>
</gene>
<dbReference type="GO" id="GO:0006509">
    <property type="term" value="P:membrane protein ectodomain proteolysis"/>
    <property type="evidence" value="ECO:0007669"/>
    <property type="project" value="TreeGrafter"/>
</dbReference>
<dbReference type="InterPro" id="IPR001590">
    <property type="entry name" value="Peptidase_M12B"/>
</dbReference>
<dbReference type="PROSITE" id="PS50215">
    <property type="entry name" value="ADAM_MEPRO"/>
    <property type="match status" value="1"/>
</dbReference>
<dbReference type="Gene3D" id="3.40.390.10">
    <property type="entry name" value="Collagenase (Catalytic Domain)"/>
    <property type="match status" value="1"/>
</dbReference>
<evidence type="ECO:0000256" key="1">
    <source>
        <dbReference type="ARBA" id="ARBA00022670"/>
    </source>
</evidence>
<keyword evidence="1" id="KW-0645">Protease</keyword>
<dbReference type="Pfam" id="PF17771">
    <property type="entry name" value="ADAMTS_CR_2"/>
    <property type="match status" value="1"/>
</dbReference>
<keyword evidence="5 11" id="KW-0482">Metalloprotease</keyword>
<name>A0AAV4AY77_9GAST</name>
<evidence type="ECO:0000256" key="9">
    <source>
        <dbReference type="SAM" id="MobiDB-lite"/>
    </source>
</evidence>
<evidence type="ECO:0000256" key="3">
    <source>
        <dbReference type="ARBA" id="ARBA00022801"/>
    </source>
</evidence>
<evidence type="ECO:0000256" key="6">
    <source>
        <dbReference type="ARBA" id="ARBA00023157"/>
    </source>
</evidence>
<dbReference type="GO" id="GO:0004222">
    <property type="term" value="F:metalloendopeptidase activity"/>
    <property type="evidence" value="ECO:0007669"/>
    <property type="project" value="InterPro"/>
</dbReference>
<feature type="active site" evidence="8">
    <location>
        <position position="245"/>
    </location>
</feature>
<dbReference type="InterPro" id="IPR024079">
    <property type="entry name" value="MetalloPept_cat_dom_sf"/>
</dbReference>
<feature type="binding site" evidence="8">
    <location>
        <position position="254"/>
    </location>
    <ligand>
        <name>Zn(2+)</name>
        <dbReference type="ChEBI" id="CHEBI:29105"/>
        <note>catalytic</note>
    </ligand>
</feature>
<accession>A0AAV4AY77</accession>
<dbReference type="GO" id="GO:0046872">
    <property type="term" value="F:metal ion binding"/>
    <property type="evidence" value="ECO:0007669"/>
    <property type="project" value="UniProtKB-KW"/>
</dbReference>
<dbReference type="EMBL" id="BLXT01004339">
    <property type="protein sequence ID" value="GFO11808.1"/>
    <property type="molecule type" value="Genomic_DNA"/>
</dbReference>
<feature type="region of interest" description="Disordered" evidence="9">
    <location>
        <begin position="1"/>
        <end position="73"/>
    </location>
</feature>
<keyword evidence="12" id="KW-1185">Reference proteome</keyword>
<sequence length="457" mass="50330">QEQRQTSPVVTRPNPGTGARPVISTNDLGKNQEGRRRNKKRQRLLSRQSSNKDSSARSSSRARRNKAVYSSRKRRQVKDDVTVEVFIVCDFLCYQRFQNLYNVTDPVMTKNMIAEYFAFVREFYQTSYGNVTETNPELELSIEIRVVGLYIATDASDKIIGDYVIGSNNEIDSQPSAFEFALWVQDSLRVSLRADHYALVTGYDLSGPSNSVLGIVTNIPSVCQIDRVSLNELLLSVTALVMAHELGHSLGAQHDGLTNNVCQDEQQFIMAASLGGPIPPENVGNPSRFSACSAQFFKAALPDKACLRRDDFQGSPLPNSAPPVGQVFALDQQCETFISGSLACREKITTVVQGSWVGICSNNLCLLPGSPGLCFPMSPLEFTSCGNQHWCKNGVCVESSDAPVKPVDCPAGDNSTISCNPSLCSRSYDDVTRFINCCDTCRPIKTERFIIDSNKNK</sequence>
<evidence type="ECO:0000256" key="8">
    <source>
        <dbReference type="PROSITE-ProRule" id="PRU00276"/>
    </source>
</evidence>
<evidence type="ECO:0000313" key="11">
    <source>
        <dbReference type="EMBL" id="GFO11808.1"/>
    </source>
</evidence>
<dbReference type="Pfam" id="PF13688">
    <property type="entry name" value="Reprolysin_5"/>
    <property type="match status" value="1"/>
</dbReference>
<dbReference type="PANTHER" id="PTHR11905:SF159">
    <property type="entry name" value="ADAM METALLOPROTEASE"/>
    <property type="match status" value="1"/>
</dbReference>
<dbReference type="Gene3D" id="3.40.1620.60">
    <property type="match status" value="1"/>
</dbReference>
<evidence type="ECO:0000256" key="4">
    <source>
        <dbReference type="ARBA" id="ARBA00022833"/>
    </source>
</evidence>
<evidence type="ECO:0000259" key="10">
    <source>
        <dbReference type="PROSITE" id="PS50215"/>
    </source>
</evidence>
<evidence type="ECO:0000256" key="5">
    <source>
        <dbReference type="ARBA" id="ARBA00023049"/>
    </source>
</evidence>
<feature type="compositionally biased region" description="Basic residues" evidence="9">
    <location>
        <begin position="60"/>
        <end position="73"/>
    </location>
</feature>
<keyword evidence="2 8" id="KW-0479">Metal-binding</keyword>
<feature type="compositionally biased region" description="Low complexity" evidence="9">
    <location>
        <begin position="46"/>
        <end position="59"/>
    </location>
</feature>
<organism evidence="11 12">
    <name type="scientific">Plakobranchus ocellatus</name>
    <dbReference type="NCBI Taxonomy" id="259542"/>
    <lineage>
        <taxon>Eukaryota</taxon>
        <taxon>Metazoa</taxon>
        <taxon>Spiralia</taxon>
        <taxon>Lophotrochozoa</taxon>
        <taxon>Mollusca</taxon>
        <taxon>Gastropoda</taxon>
        <taxon>Heterobranchia</taxon>
        <taxon>Euthyneura</taxon>
        <taxon>Panpulmonata</taxon>
        <taxon>Sacoglossa</taxon>
        <taxon>Placobranchoidea</taxon>
        <taxon>Plakobranchidae</taxon>
        <taxon>Plakobranchus</taxon>
    </lineage>
</organism>
<keyword evidence="6" id="KW-1015">Disulfide bond</keyword>
<dbReference type="Proteomes" id="UP000735302">
    <property type="component" value="Unassembled WGS sequence"/>
</dbReference>
<keyword evidence="7" id="KW-0325">Glycoprotein</keyword>
<reference evidence="11 12" key="1">
    <citation type="journal article" date="2021" name="Elife">
        <title>Chloroplast acquisition without the gene transfer in kleptoplastic sea slugs, Plakobranchus ocellatus.</title>
        <authorList>
            <person name="Maeda T."/>
            <person name="Takahashi S."/>
            <person name="Yoshida T."/>
            <person name="Shimamura S."/>
            <person name="Takaki Y."/>
            <person name="Nagai Y."/>
            <person name="Toyoda A."/>
            <person name="Suzuki Y."/>
            <person name="Arimoto A."/>
            <person name="Ishii H."/>
            <person name="Satoh N."/>
            <person name="Nishiyama T."/>
            <person name="Hasebe M."/>
            <person name="Maruyama T."/>
            <person name="Minagawa J."/>
            <person name="Obokata J."/>
            <person name="Shigenobu S."/>
        </authorList>
    </citation>
    <scope>NUCLEOTIDE SEQUENCE [LARGE SCALE GENOMIC DNA]</scope>
</reference>
<dbReference type="InterPro" id="IPR041645">
    <property type="entry name" value="ADAMTS_CR_2"/>
</dbReference>
<evidence type="ECO:0000256" key="7">
    <source>
        <dbReference type="ARBA" id="ARBA00023180"/>
    </source>
</evidence>
<dbReference type="SUPFAM" id="SSF55486">
    <property type="entry name" value="Metalloproteases ('zincins'), catalytic domain"/>
    <property type="match status" value="1"/>
</dbReference>
<keyword evidence="4 8" id="KW-0862">Zinc</keyword>
<keyword evidence="3" id="KW-0378">Hydrolase</keyword>
<feature type="binding site" evidence="8">
    <location>
        <position position="244"/>
    </location>
    <ligand>
        <name>Zn(2+)</name>
        <dbReference type="ChEBI" id="CHEBI:29105"/>
        <note>catalytic</note>
    </ligand>
</feature>
<evidence type="ECO:0000256" key="2">
    <source>
        <dbReference type="ARBA" id="ARBA00022723"/>
    </source>
</evidence>
<feature type="binding site" evidence="8">
    <location>
        <position position="248"/>
    </location>
    <ligand>
        <name>Zn(2+)</name>
        <dbReference type="ChEBI" id="CHEBI:29105"/>
        <note>catalytic</note>
    </ligand>
</feature>
<dbReference type="PANTHER" id="PTHR11905">
    <property type="entry name" value="ADAM A DISINTEGRIN AND METALLOPROTEASE DOMAIN"/>
    <property type="match status" value="1"/>
</dbReference>
<dbReference type="AlphaFoldDB" id="A0AAV4AY77"/>
<feature type="non-terminal residue" evidence="11">
    <location>
        <position position="1"/>
    </location>
</feature>